<dbReference type="SUPFAM" id="SSF53474">
    <property type="entry name" value="alpha/beta-Hydrolases"/>
    <property type="match status" value="1"/>
</dbReference>
<keyword evidence="2" id="KW-0378">Hydrolase</keyword>
<dbReference type="InterPro" id="IPR022742">
    <property type="entry name" value="Hydrolase_4"/>
</dbReference>
<organism evidence="2 3">
    <name type="scientific">Variibacter gotjawalensis</name>
    <dbReference type="NCBI Taxonomy" id="1333996"/>
    <lineage>
        <taxon>Bacteria</taxon>
        <taxon>Pseudomonadati</taxon>
        <taxon>Pseudomonadota</taxon>
        <taxon>Alphaproteobacteria</taxon>
        <taxon>Hyphomicrobiales</taxon>
        <taxon>Nitrobacteraceae</taxon>
        <taxon>Variibacter</taxon>
    </lineage>
</organism>
<dbReference type="EC" id="3.1.1.-" evidence="2"/>
<sequence>MLDVVSQGKSVASQNDVLTLRDFPPPDGAVAGRFKTRDGVTLRYVRWSRPRGRLGTVCLFQGRAEFVEKYFEVVRELLQRGFSVATFDWRGQGLSERPLRDPRKGHVGDFPEYDNDVEAFMREVALPDCPPPYYALGHSMAGATLLRMAEQRRYWFERTVLSAPMIGLAGGGGSPSAKSAAHWLRRFGLGKRYIPGGGATAINTLPFKDNALTSDPDRYQRTTELIGAFPQLALGSPTVAWLESAYRQMAEFASPSFSRGIQQPILIVGAGNDRVVSTPIMETFAQGLPTGSRVVIAGAKHEILMEQDRFRAQFWAAFDAFVPPKR</sequence>
<dbReference type="InterPro" id="IPR051044">
    <property type="entry name" value="MAG_DAG_Lipase"/>
</dbReference>
<evidence type="ECO:0000313" key="2">
    <source>
        <dbReference type="EMBL" id="BAT57741.1"/>
    </source>
</evidence>
<proteinExistence type="predicted"/>
<feature type="domain" description="Serine aminopeptidase S33" evidence="1">
    <location>
        <begin position="55"/>
        <end position="308"/>
    </location>
</feature>
<dbReference type="KEGG" id="vgo:GJW-30_1_00249"/>
<gene>
    <name evidence="2" type="primary">ytpA</name>
    <name evidence="2" type="ORF">GJW-30_1_00249</name>
</gene>
<name>A0A0S3PPA8_9BRAD</name>
<dbReference type="Proteomes" id="UP000236884">
    <property type="component" value="Chromosome"/>
</dbReference>
<dbReference type="Gene3D" id="3.40.50.1820">
    <property type="entry name" value="alpha/beta hydrolase"/>
    <property type="match status" value="1"/>
</dbReference>
<dbReference type="AlphaFoldDB" id="A0A0S3PPA8"/>
<dbReference type="Pfam" id="PF12146">
    <property type="entry name" value="Hydrolase_4"/>
    <property type="match status" value="1"/>
</dbReference>
<protein>
    <submittedName>
        <fullName evidence="2">Phospholipase YtpA</fullName>
        <ecNumber evidence="2">3.1.1.-</ecNumber>
    </submittedName>
</protein>
<dbReference type="RefSeq" id="WP_096350719.1">
    <property type="nucleotide sequence ID" value="NZ_AP014946.1"/>
</dbReference>
<reference evidence="2 3" key="1">
    <citation type="submission" date="2015-08" db="EMBL/GenBank/DDBJ databases">
        <title>Investigation of the bacterial diversity of lava forest soil.</title>
        <authorList>
            <person name="Lee J.S."/>
        </authorList>
    </citation>
    <scope>NUCLEOTIDE SEQUENCE [LARGE SCALE GENOMIC DNA]</scope>
    <source>
        <strain evidence="2 3">GJW-30</strain>
    </source>
</reference>
<keyword evidence="3" id="KW-1185">Reference proteome</keyword>
<evidence type="ECO:0000259" key="1">
    <source>
        <dbReference type="Pfam" id="PF12146"/>
    </source>
</evidence>
<dbReference type="InterPro" id="IPR029058">
    <property type="entry name" value="AB_hydrolase_fold"/>
</dbReference>
<accession>A0A0S3PPA8</accession>
<dbReference type="PANTHER" id="PTHR11614">
    <property type="entry name" value="PHOSPHOLIPASE-RELATED"/>
    <property type="match status" value="1"/>
</dbReference>
<dbReference type="OrthoDB" id="9788260at2"/>
<dbReference type="GO" id="GO:0016787">
    <property type="term" value="F:hydrolase activity"/>
    <property type="evidence" value="ECO:0007669"/>
    <property type="project" value="UniProtKB-KW"/>
</dbReference>
<evidence type="ECO:0000313" key="3">
    <source>
        <dbReference type="Proteomes" id="UP000236884"/>
    </source>
</evidence>
<dbReference type="EMBL" id="AP014946">
    <property type="protein sequence ID" value="BAT57741.1"/>
    <property type="molecule type" value="Genomic_DNA"/>
</dbReference>